<dbReference type="Gene3D" id="3.20.20.70">
    <property type="entry name" value="Aldolase class I"/>
    <property type="match status" value="1"/>
</dbReference>
<comment type="pathway">
    <text evidence="2 9">Amino-acid biosynthesis; L-tryptophan biosynthesis; L-tryptophan from chorismate: step 5/5.</text>
</comment>
<dbReference type="CDD" id="cd04724">
    <property type="entry name" value="Tryptophan_synthase_alpha"/>
    <property type="match status" value="1"/>
</dbReference>
<accession>A0A1M6VNR4</accession>
<dbReference type="AlphaFoldDB" id="A0A1M6VNR4"/>
<evidence type="ECO:0000256" key="10">
    <source>
        <dbReference type="RuleBase" id="RU003662"/>
    </source>
</evidence>
<evidence type="ECO:0000256" key="4">
    <source>
        <dbReference type="ARBA" id="ARBA00022605"/>
    </source>
</evidence>
<dbReference type="InterPro" id="IPR002028">
    <property type="entry name" value="Trp_synthase_suA"/>
</dbReference>
<keyword evidence="12" id="KW-1185">Reference proteome</keyword>
<dbReference type="FunFam" id="3.20.20.70:FF:000037">
    <property type="entry name" value="Tryptophan synthase alpha chain"/>
    <property type="match status" value="1"/>
</dbReference>
<dbReference type="PROSITE" id="PS00167">
    <property type="entry name" value="TRP_SYNTHASE_ALPHA"/>
    <property type="match status" value="1"/>
</dbReference>
<organism evidence="11 12">
    <name type="scientific">Reichenbachiella agariperforans</name>
    <dbReference type="NCBI Taxonomy" id="156994"/>
    <lineage>
        <taxon>Bacteria</taxon>
        <taxon>Pseudomonadati</taxon>
        <taxon>Bacteroidota</taxon>
        <taxon>Cytophagia</taxon>
        <taxon>Cytophagales</taxon>
        <taxon>Reichenbachiellaceae</taxon>
        <taxon>Reichenbachiella</taxon>
    </lineage>
</organism>
<evidence type="ECO:0000256" key="6">
    <source>
        <dbReference type="ARBA" id="ARBA00023141"/>
    </source>
</evidence>
<name>A0A1M6VNR4_REIAG</name>
<comment type="function">
    <text evidence="1 9">The alpha subunit is responsible for the aldol cleavage of indoleglycerol phosphate to indole and glyceraldehyde 3-phosphate.</text>
</comment>
<feature type="active site" description="Proton acceptor" evidence="9">
    <location>
        <position position="46"/>
    </location>
</feature>
<evidence type="ECO:0000256" key="9">
    <source>
        <dbReference type="HAMAP-Rule" id="MF_00131"/>
    </source>
</evidence>
<dbReference type="GO" id="GO:0005829">
    <property type="term" value="C:cytosol"/>
    <property type="evidence" value="ECO:0007669"/>
    <property type="project" value="TreeGrafter"/>
</dbReference>
<dbReference type="EC" id="4.2.1.20" evidence="9"/>
<evidence type="ECO:0000313" key="12">
    <source>
        <dbReference type="Proteomes" id="UP000184474"/>
    </source>
</evidence>
<comment type="similarity">
    <text evidence="9 10">Belongs to the TrpA family.</text>
</comment>
<reference evidence="12" key="1">
    <citation type="submission" date="2016-11" db="EMBL/GenBank/DDBJ databases">
        <authorList>
            <person name="Varghese N."/>
            <person name="Submissions S."/>
        </authorList>
    </citation>
    <scope>NUCLEOTIDE SEQUENCE [LARGE SCALE GENOMIC DNA]</scope>
    <source>
        <strain evidence="12">DSM 26134</strain>
    </source>
</reference>
<evidence type="ECO:0000256" key="8">
    <source>
        <dbReference type="ARBA" id="ARBA00049047"/>
    </source>
</evidence>
<dbReference type="InterPro" id="IPR018204">
    <property type="entry name" value="Trp_synthase_alpha_AS"/>
</dbReference>
<keyword evidence="4 9" id="KW-0028">Amino-acid biosynthesis</keyword>
<evidence type="ECO:0000256" key="5">
    <source>
        <dbReference type="ARBA" id="ARBA00022822"/>
    </source>
</evidence>
<dbReference type="EMBL" id="FRAA01000009">
    <property type="protein sequence ID" value="SHK83150.1"/>
    <property type="molecule type" value="Genomic_DNA"/>
</dbReference>
<dbReference type="NCBIfam" id="TIGR00262">
    <property type="entry name" value="trpA"/>
    <property type="match status" value="1"/>
</dbReference>
<gene>
    <name evidence="9" type="primary">trpA</name>
    <name evidence="11" type="ORF">SAMN04488028_109128</name>
</gene>
<dbReference type="InterPro" id="IPR013785">
    <property type="entry name" value="Aldolase_TIM"/>
</dbReference>
<feature type="active site" description="Proton acceptor" evidence="9">
    <location>
        <position position="57"/>
    </location>
</feature>
<evidence type="ECO:0000256" key="1">
    <source>
        <dbReference type="ARBA" id="ARBA00003365"/>
    </source>
</evidence>
<sequence length="256" mass="28205">MSNRINTVLESKDNILSIYFTAGYPKLDDTMKVLVELERSGADMIEVGVPFSDPIADGPTIQHSNTVALDNGMSVQLLFDQLSGVRDKVSLPLIMMSSLNPIIQYGFEQFCQKCQEVGADGLIIPDLPVEEYISEYKDVVERYGLRNIILITPSSTDARIRLIDEHTDSFIYMVSSAATTGVNKNFSQDFEAFAKRLQAMNLKNPLVTGFGIKDKESFDQVTKFSKGGIIGSAFVKAVAEGDDAVASTAKFMREFA</sequence>
<dbReference type="InterPro" id="IPR011060">
    <property type="entry name" value="RibuloseP-bd_barrel"/>
</dbReference>
<dbReference type="PANTHER" id="PTHR43406:SF1">
    <property type="entry name" value="TRYPTOPHAN SYNTHASE ALPHA CHAIN, CHLOROPLASTIC"/>
    <property type="match status" value="1"/>
</dbReference>
<comment type="subunit">
    <text evidence="3 9">Tetramer of two alpha and two beta chains.</text>
</comment>
<dbReference type="SUPFAM" id="SSF51366">
    <property type="entry name" value="Ribulose-phoshate binding barrel"/>
    <property type="match status" value="1"/>
</dbReference>
<dbReference type="Pfam" id="PF00290">
    <property type="entry name" value="Trp_syntA"/>
    <property type="match status" value="1"/>
</dbReference>
<dbReference type="RefSeq" id="WP_073124988.1">
    <property type="nucleotide sequence ID" value="NZ_FRAA01000009.1"/>
</dbReference>
<dbReference type="PANTHER" id="PTHR43406">
    <property type="entry name" value="TRYPTOPHAN SYNTHASE, ALPHA CHAIN"/>
    <property type="match status" value="1"/>
</dbReference>
<proteinExistence type="inferred from homology"/>
<evidence type="ECO:0000256" key="7">
    <source>
        <dbReference type="ARBA" id="ARBA00023239"/>
    </source>
</evidence>
<dbReference type="HAMAP" id="MF_00131">
    <property type="entry name" value="Trp_synth_alpha"/>
    <property type="match status" value="1"/>
</dbReference>
<keyword evidence="7 9" id="KW-0456">Lyase</keyword>
<keyword evidence="5 9" id="KW-0822">Tryptophan biosynthesis</keyword>
<dbReference type="UniPathway" id="UPA00035">
    <property type="reaction ID" value="UER00044"/>
</dbReference>
<protein>
    <recommendedName>
        <fullName evidence="9">Tryptophan synthase alpha chain</fullName>
        <ecNumber evidence="9">4.2.1.20</ecNumber>
    </recommendedName>
</protein>
<dbReference type="STRING" id="156994.SAMN04488028_109128"/>
<dbReference type="GO" id="GO:0004834">
    <property type="term" value="F:tryptophan synthase activity"/>
    <property type="evidence" value="ECO:0007669"/>
    <property type="project" value="UniProtKB-UniRule"/>
</dbReference>
<comment type="catalytic activity">
    <reaction evidence="8 9">
        <text>(1S,2R)-1-C-(indol-3-yl)glycerol 3-phosphate + L-serine = D-glyceraldehyde 3-phosphate + L-tryptophan + H2O</text>
        <dbReference type="Rhea" id="RHEA:10532"/>
        <dbReference type="ChEBI" id="CHEBI:15377"/>
        <dbReference type="ChEBI" id="CHEBI:33384"/>
        <dbReference type="ChEBI" id="CHEBI:57912"/>
        <dbReference type="ChEBI" id="CHEBI:58866"/>
        <dbReference type="ChEBI" id="CHEBI:59776"/>
        <dbReference type="EC" id="4.2.1.20"/>
    </reaction>
</comment>
<dbReference type="Proteomes" id="UP000184474">
    <property type="component" value="Unassembled WGS sequence"/>
</dbReference>
<evidence type="ECO:0000313" key="11">
    <source>
        <dbReference type="EMBL" id="SHK83150.1"/>
    </source>
</evidence>
<evidence type="ECO:0000256" key="2">
    <source>
        <dbReference type="ARBA" id="ARBA00004733"/>
    </source>
</evidence>
<evidence type="ECO:0000256" key="3">
    <source>
        <dbReference type="ARBA" id="ARBA00011270"/>
    </source>
</evidence>
<keyword evidence="6 9" id="KW-0057">Aromatic amino acid biosynthesis</keyword>